<evidence type="ECO:0000313" key="3">
    <source>
        <dbReference type="EMBL" id="RWZ78220.1"/>
    </source>
</evidence>
<reference evidence="3" key="1">
    <citation type="submission" date="2019-01" db="EMBL/GenBank/DDBJ databases">
        <title>Genomic signatures and co-occurrence patterns of the ultra-small Saccharimodia (Patescibacteria phylum) suggest a symbiotic lifestyle.</title>
        <authorList>
            <person name="Lemos L."/>
            <person name="Medeiros J."/>
            <person name="Andreote F."/>
            <person name="Fernandes G."/>
            <person name="Varani A."/>
            <person name="Oliveira G."/>
            <person name="Pylro V."/>
        </authorList>
    </citation>
    <scope>NUCLEOTIDE SEQUENCE [LARGE SCALE GENOMIC DNA]</scope>
    <source>
        <strain evidence="3">AMD02</strain>
    </source>
</reference>
<evidence type="ECO:0000256" key="1">
    <source>
        <dbReference type="SAM" id="Phobius"/>
    </source>
</evidence>
<dbReference type="Proteomes" id="UP000289257">
    <property type="component" value="Unassembled WGS sequence"/>
</dbReference>
<keyword evidence="2" id="KW-0732">Signal</keyword>
<dbReference type="EMBL" id="SCKX01000001">
    <property type="protein sequence ID" value="RWZ78220.1"/>
    <property type="molecule type" value="Genomic_DNA"/>
</dbReference>
<dbReference type="AlphaFoldDB" id="A0A4Q0AGV6"/>
<comment type="caution">
    <text evidence="3">The sequence shown here is derived from an EMBL/GenBank/DDBJ whole genome shotgun (WGS) entry which is preliminary data.</text>
</comment>
<feature type="chain" id="PRO_5020426094" description="DUF916 domain-containing protein" evidence="2">
    <location>
        <begin position="25"/>
        <end position="327"/>
    </location>
</feature>
<keyword evidence="1" id="KW-0812">Transmembrane</keyword>
<keyword evidence="1" id="KW-0472">Membrane</keyword>
<organism evidence="3 4">
    <name type="scientific">Candidatus Microsaccharimonas sossegonensis</name>
    <dbReference type="NCBI Taxonomy" id="2506948"/>
    <lineage>
        <taxon>Bacteria</taxon>
        <taxon>Candidatus Saccharimonadota</taxon>
        <taxon>Candidatus Saccharimonadia</taxon>
        <taxon>Candidatus Saccharimonadales</taxon>
        <taxon>Candidatus Saccharimonadaceae</taxon>
        <taxon>Candidatus Microsaccharimonas</taxon>
    </lineage>
</organism>
<feature type="signal peptide" evidence="2">
    <location>
        <begin position="1"/>
        <end position="24"/>
    </location>
</feature>
<evidence type="ECO:0000313" key="4">
    <source>
        <dbReference type="Proteomes" id="UP000289257"/>
    </source>
</evidence>
<gene>
    <name evidence="3" type="ORF">EOT05_00415</name>
</gene>
<accession>A0A4Q0AGV6</accession>
<feature type="transmembrane region" description="Helical" evidence="1">
    <location>
        <begin position="284"/>
        <end position="308"/>
    </location>
</feature>
<name>A0A4Q0AGV6_9BACT</name>
<evidence type="ECO:0008006" key="5">
    <source>
        <dbReference type="Google" id="ProtNLM"/>
    </source>
</evidence>
<keyword evidence="1" id="KW-1133">Transmembrane helix</keyword>
<protein>
    <recommendedName>
        <fullName evidence="5">DUF916 domain-containing protein</fullName>
    </recommendedName>
</protein>
<keyword evidence="4" id="KW-1185">Reference proteome</keyword>
<proteinExistence type="predicted"/>
<sequence length="327" mass="35374">MTLMLSLKRLLAITFLMAAIFASAFLLHRDAAAQSTNAANGLQISPALVQLNGERGKSYTVQLKVLNVTGSDLSFKTTVNDFAAKDETGTPSILLDSAAKLPTSIQTWVSTIPDFTLKARQEKTLNAIITIPINAEPGGHYGVIRFSGAQPQLNGAGVGLSASAGTLFLVSVAGNITEKVTLATFTASKNNSPSAFFENGPITFTTRFQNTGNVHVQPTGTILVSDIFNNKVATLPVNSDKGNILPSSIRRFESVLDKKWLFGRYTATVTVSYGTQGQAIVETISFWVIPYKLILIGLALLVTFVYILRIVIKRYNKYIIAQSHKKK</sequence>
<evidence type="ECO:0000256" key="2">
    <source>
        <dbReference type="SAM" id="SignalP"/>
    </source>
</evidence>